<evidence type="ECO:0000259" key="7">
    <source>
        <dbReference type="PROSITE" id="PS51828"/>
    </source>
</evidence>
<dbReference type="OMA" id="LVHICAN"/>
<name>A0A8I5R7C9_PAPAN</name>
<sequence>MDKLLFGVSVLTSLLEAIAQTNMIGKVFIFPKESNSAHVSLITQLEKPLQNFTACLHAYTDLSHGYSLFSYSIQTKSKEIVIFKSQIGEYNLIMGGDKVFFKVYENFPILVHICANWESSSGIAEFWVNEKP</sequence>
<protein>
    <recommendedName>
        <fullName evidence="7">Pentraxin (PTX) domain-containing protein</fullName>
    </recommendedName>
</protein>
<dbReference type="RefSeq" id="XP_009182702.1">
    <property type="nucleotide sequence ID" value="XM_009184438.4"/>
</dbReference>
<organism evidence="8 9">
    <name type="scientific">Papio anubis</name>
    <name type="common">Olive baboon</name>
    <dbReference type="NCBI Taxonomy" id="9555"/>
    <lineage>
        <taxon>Eukaryota</taxon>
        <taxon>Metazoa</taxon>
        <taxon>Chordata</taxon>
        <taxon>Craniata</taxon>
        <taxon>Vertebrata</taxon>
        <taxon>Euteleostomi</taxon>
        <taxon>Mammalia</taxon>
        <taxon>Eutheria</taxon>
        <taxon>Euarchontoglires</taxon>
        <taxon>Primates</taxon>
        <taxon>Haplorrhini</taxon>
        <taxon>Catarrhini</taxon>
        <taxon>Cercopithecidae</taxon>
        <taxon>Cercopithecinae</taxon>
        <taxon>Papio</taxon>
    </lineage>
</organism>
<dbReference type="Pfam" id="PF00354">
    <property type="entry name" value="Pentaxin"/>
    <property type="match status" value="1"/>
</dbReference>
<evidence type="ECO:0000256" key="4">
    <source>
        <dbReference type="ARBA" id="ARBA00038645"/>
    </source>
</evidence>
<feature type="signal peptide" evidence="6">
    <location>
        <begin position="1"/>
        <end position="19"/>
    </location>
</feature>
<dbReference type="SUPFAM" id="SSF49899">
    <property type="entry name" value="Concanavalin A-like lectins/glucanases"/>
    <property type="match status" value="1"/>
</dbReference>
<dbReference type="InterPro" id="IPR013320">
    <property type="entry name" value="ConA-like_dom_sf"/>
</dbReference>
<accession>A0A8I5R7C9</accession>
<dbReference type="InterPro" id="IPR051005">
    <property type="entry name" value="Pentraxin_domain"/>
</dbReference>
<dbReference type="Gene3D" id="2.60.120.200">
    <property type="match status" value="1"/>
</dbReference>
<dbReference type="SMART" id="SM00159">
    <property type="entry name" value="PTX"/>
    <property type="match status" value="1"/>
</dbReference>
<dbReference type="PANTHER" id="PTHR45869:SF5">
    <property type="entry name" value="SERUM AMYLOID P-COMPONENT"/>
    <property type="match status" value="1"/>
</dbReference>
<keyword evidence="9" id="KW-1185">Reference proteome</keyword>
<dbReference type="AlphaFoldDB" id="A0A8I5R7C9"/>
<keyword evidence="6" id="KW-0732">Signal</keyword>
<evidence type="ECO:0000256" key="5">
    <source>
        <dbReference type="PROSITE-ProRule" id="PRU01172"/>
    </source>
</evidence>
<feature type="domain" description="Pentraxin (PTX)" evidence="7">
    <location>
        <begin position="24"/>
        <end position="132"/>
    </location>
</feature>
<keyword evidence="2" id="KW-0106">Calcium</keyword>
<dbReference type="Ensembl" id="ENSPANT00000063667.1">
    <property type="protein sequence ID" value="ENSPANP00000053624.1"/>
    <property type="gene ID" value="ENSPANG00000043239.1"/>
</dbReference>
<dbReference type="GO" id="GO:0005615">
    <property type="term" value="C:extracellular space"/>
    <property type="evidence" value="ECO:0007669"/>
    <property type="project" value="TreeGrafter"/>
</dbReference>
<dbReference type="KEGG" id="panu:103877060"/>
<dbReference type="GeneID" id="103877060"/>
<keyword evidence="1" id="KW-0479">Metal-binding</keyword>
<reference evidence="8" key="2">
    <citation type="submission" date="2025-09" db="UniProtKB">
        <authorList>
            <consortium name="Ensembl"/>
        </authorList>
    </citation>
    <scope>IDENTIFICATION</scope>
</reference>
<dbReference type="InterPro" id="IPR001759">
    <property type="entry name" value="PTX_dom"/>
</dbReference>
<evidence type="ECO:0000256" key="3">
    <source>
        <dbReference type="ARBA" id="ARBA00038102"/>
    </source>
</evidence>
<evidence type="ECO:0000256" key="6">
    <source>
        <dbReference type="SAM" id="SignalP"/>
    </source>
</evidence>
<proteinExistence type="inferred from homology"/>
<feature type="chain" id="PRO_5035292252" description="Pentraxin (PTX) domain-containing protein" evidence="6">
    <location>
        <begin position="20"/>
        <end position="132"/>
    </location>
</feature>
<evidence type="ECO:0000256" key="1">
    <source>
        <dbReference type="ARBA" id="ARBA00022723"/>
    </source>
</evidence>
<dbReference type="GO" id="GO:0001849">
    <property type="term" value="F:complement component C1q complex binding"/>
    <property type="evidence" value="ECO:0007669"/>
    <property type="project" value="TreeGrafter"/>
</dbReference>
<comment type="subunit">
    <text evidence="4">Homopentamer. Pentraxin (or pentaxin) have a discoid arrangement of 5 non-covalently bound subunits.</text>
</comment>
<reference evidence="8" key="1">
    <citation type="submission" date="2025-08" db="UniProtKB">
        <authorList>
            <consortium name="Ensembl"/>
        </authorList>
    </citation>
    <scope>IDENTIFICATION</scope>
</reference>
<dbReference type="GeneTree" id="ENSGT01100000263515"/>
<evidence type="ECO:0000313" key="9">
    <source>
        <dbReference type="Proteomes" id="UP000028761"/>
    </source>
</evidence>
<evidence type="ECO:0000256" key="2">
    <source>
        <dbReference type="ARBA" id="ARBA00022837"/>
    </source>
</evidence>
<dbReference type="GO" id="GO:0045087">
    <property type="term" value="P:innate immune response"/>
    <property type="evidence" value="ECO:0007669"/>
    <property type="project" value="TreeGrafter"/>
</dbReference>
<feature type="disulfide bond" evidence="5">
    <location>
        <begin position="55"/>
        <end position="114"/>
    </location>
</feature>
<dbReference type="PRINTS" id="PR00895">
    <property type="entry name" value="PENTAXIN"/>
</dbReference>
<dbReference type="Proteomes" id="UP000028761">
    <property type="component" value="Unplaced"/>
</dbReference>
<dbReference type="PROSITE" id="PS51828">
    <property type="entry name" value="PTX_2"/>
    <property type="match status" value="1"/>
</dbReference>
<dbReference type="GO" id="GO:0046872">
    <property type="term" value="F:metal ion binding"/>
    <property type="evidence" value="ECO:0007669"/>
    <property type="project" value="UniProtKB-KW"/>
</dbReference>
<evidence type="ECO:0000313" key="8">
    <source>
        <dbReference type="Ensembl" id="ENSPANP00000053624.1"/>
    </source>
</evidence>
<comment type="similarity">
    <text evidence="3">Belongs to the pentraxin family.</text>
</comment>
<dbReference type="PANTHER" id="PTHR45869">
    <property type="entry name" value="C-REACTIVE PROTEIN-RELATED"/>
    <property type="match status" value="1"/>
</dbReference>
<keyword evidence="5" id="KW-1015">Disulfide bond</keyword>